<keyword evidence="5 10" id="KW-0010">Activator</keyword>
<proteinExistence type="inferred from homology"/>
<dbReference type="InterPro" id="IPR055122">
    <property type="entry name" value="Med14_N"/>
</dbReference>
<dbReference type="PANTHER" id="PTHR12809">
    <property type="entry name" value="MEDIATOR COMPLEX SUBUNIT"/>
    <property type="match status" value="1"/>
</dbReference>
<gene>
    <name evidence="13" type="ORF">A1O1_00691</name>
</gene>
<dbReference type="Pfam" id="PF08638">
    <property type="entry name" value="Med14"/>
    <property type="match status" value="1"/>
</dbReference>
<evidence type="ECO:0000256" key="6">
    <source>
        <dbReference type="ARBA" id="ARBA00023163"/>
    </source>
</evidence>
<keyword evidence="14" id="KW-1185">Reference proteome</keyword>
<comment type="subunit">
    <text evidence="10">Component of the Mediator complex.</text>
</comment>
<feature type="domain" description="Mediator complex subunit MED14 N-terminal" evidence="12">
    <location>
        <begin position="90"/>
        <end position="298"/>
    </location>
</feature>
<keyword evidence="4 10" id="KW-0805">Transcription regulation</keyword>
<protein>
    <recommendedName>
        <fullName evidence="3 10">Mediator of RNA polymerase II transcription subunit 14</fullName>
    </recommendedName>
    <alternativeName>
        <fullName evidence="9 10">Mediator complex subunit 14</fullName>
    </alternativeName>
</protein>
<evidence type="ECO:0000256" key="1">
    <source>
        <dbReference type="ARBA" id="ARBA00004123"/>
    </source>
</evidence>
<evidence type="ECO:0000256" key="3">
    <source>
        <dbReference type="ARBA" id="ARBA00019619"/>
    </source>
</evidence>
<feature type="compositionally biased region" description="Polar residues" evidence="11">
    <location>
        <begin position="1075"/>
        <end position="1085"/>
    </location>
</feature>
<dbReference type="GO" id="GO:0070847">
    <property type="term" value="C:core mediator complex"/>
    <property type="evidence" value="ECO:0007669"/>
    <property type="project" value="TreeGrafter"/>
</dbReference>
<keyword evidence="7 10" id="KW-0539">Nucleus</keyword>
<evidence type="ECO:0000259" key="12">
    <source>
        <dbReference type="Pfam" id="PF08638"/>
    </source>
</evidence>
<evidence type="ECO:0000256" key="11">
    <source>
        <dbReference type="SAM" id="MobiDB-lite"/>
    </source>
</evidence>
<evidence type="ECO:0000256" key="5">
    <source>
        <dbReference type="ARBA" id="ARBA00023159"/>
    </source>
</evidence>
<dbReference type="Pfam" id="PF26204">
    <property type="entry name" value="Med14_fung"/>
    <property type="match status" value="1"/>
</dbReference>
<evidence type="ECO:0000256" key="10">
    <source>
        <dbReference type="RuleBase" id="RU365082"/>
    </source>
</evidence>
<comment type="caution">
    <text evidence="13">The sequence shown here is derived from an EMBL/GenBank/DDBJ whole genome shotgun (WGS) entry which is preliminary data.</text>
</comment>
<feature type="region of interest" description="Disordered" evidence="11">
    <location>
        <begin position="1"/>
        <end position="73"/>
    </location>
</feature>
<evidence type="ECO:0000256" key="8">
    <source>
        <dbReference type="ARBA" id="ARBA00025687"/>
    </source>
</evidence>
<name>W9ZM49_9EURO</name>
<dbReference type="eggNOG" id="KOG1875">
    <property type="taxonomic scope" value="Eukaryota"/>
</dbReference>
<keyword evidence="6 10" id="KW-0804">Transcription</keyword>
<feature type="region of interest" description="Disordered" evidence="11">
    <location>
        <begin position="1068"/>
        <end position="1179"/>
    </location>
</feature>
<evidence type="ECO:0000256" key="2">
    <source>
        <dbReference type="ARBA" id="ARBA00007813"/>
    </source>
</evidence>
<comment type="function">
    <text evidence="8 10">Component of the Mediator complex, a coactivator involved in the regulated transcription of nearly all RNA polymerase II-dependent genes. Mediator functions as a bridge to convey information from gene-specific regulatory proteins to the basal RNA polymerase II transcription machinery. Mediator is recruited to promoters by direct interactions with regulatory proteins and serves as a scaffold for the assembly of a functional preinitiation complex with RNA polymerase II and the general transcription factors.</text>
</comment>
<feature type="compositionally biased region" description="Low complexity" evidence="11">
    <location>
        <begin position="1093"/>
        <end position="1102"/>
    </location>
</feature>
<dbReference type="AlphaFoldDB" id="W9ZM49"/>
<dbReference type="EMBL" id="AMWN01000001">
    <property type="protein sequence ID" value="EXJ95569.1"/>
    <property type="molecule type" value="Genomic_DNA"/>
</dbReference>
<sequence>MNGDRPTANGERIPNGVDQDAAQASPNAGHIKQERDALNLSVPGGEGSSHANGDSHASQASKRDMESSVANDVERAPSDILHLIPKDNYLPIAALISRASQACWNGLTDLVEELASIQVPEQPTEQTKPLPNNLPNNQTTANLDKKERLLQFANDQKADFVKLLVLLQWSKNVDDVSKTISINFWLMKRRQAYWDAIASLAALKQESAGFQLPNPDLKGAAEVLSTGRVRTFSTLGYIPQEDLSDKQILRLLRTLNRSLSVKLTLLDNLPSQLRRYRVHDGRITFTIPNEFEVDLSILDDSPDAQFRMVDFRFCFSPAPHVPESLRSEIELYANTNIDRDGLQGCYLFLHELALSYKLAEFHKQAVELARTQWAGNLRVEMIRRNLVIQYWPERQIGKSWIEIGIASGKAKKDARSQELVPFLEIKAMRQGKKVESLQVHLQESVLSLDEVLHQVIAQHSTDILDSIYDKLVLTTLFAKAELVLDQDISYDDPEECSLTMQVSRSSRIQIKIEPVTGLLLISPVSERSERLQYEINRIHGVADEIVSKLLNFRCSVREASVFSGITGTSWEALRAFKLNQAEIKTLFGTPVVRINMFRQPQWGLGYSLAITHGQHGDHWYLLQQLPSPGPNLQPRFHVIRSQGIAINEELSGGYFERLADYATGLICLQRNADYLKERKEEVNLPPFPAFGRKYELPELTFDLDLSRPALGLLSSSPPQPSLTDGAKTSSTAPDVIKSMKLCFGGLDRATNKVTTIGQFQNRASSAALKHIDASILGPHVTLNSEDRSVTIRVQTSITEAAIPDIIANAMDLEKIVSTVEQLHRLPGLQLKNLSNSAITIAYQMEESKECGLTMAFTRGSEVPQLEFLPANGNPHALLATHYAKLFAAGRVPFASQVRDLWTSLIVTLPLLTFLRNLQDKHGLNLKESPGSSSDSQKGVMRVHLLTRTTTAFGVQYFTSAAEVPRDVGPGSHPHLLARLEILPHLNASRKPMWLVRAALEDFQSYSRPSYCSQVLRDKLRQDIFARADNGGKWLALDSAAICKADQPQALLQAIHDLLCDFVKEGKASAAVSEGGNKQTKGTNVGKQIGRQDGNTGNTGNKTVNHQNLPNGNGGGNSNSKPSKIPVSSKMPPHGDNAPPNGGIKPQWPPANANMNTGRPGVNAKGSSNAGRNKEVITLD</sequence>
<evidence type="ECO:0000256" key="9">
    <source>
        <dbReference type="ARBA" id="ARBA00032007"/>
    </source>
</evidence>
<evidence type="ECO:0000256" key="4">
    <source>
        <dbReference type="ARBA" id="ARBA00023015"/>
    </source>
</evidence>
<comment type="subcellular location">
    <subcellularLocation>
        <location evidence="1 10">Nucleus</location>
    </subcellularLocation>
</comment>
<dbReference type="GO" id="GO:0003712">
    <property type="term" value="F:transcription coregulator activity"/>
    <property type="evidence" value="ECO:0007669"/>
    <property type="project" value="UniProtKB-UniRule"/>
</dbReference>
<comment type="similarity">
    <text evidence="2 10">Belongs to the Mediator complex subunit 14 family.</text>
</comment>
<evidence type="ECO:0000313" key="14">
    <source>
        <dbReference type="Proteomes" id="UP000019484"/>
    </source>
</evidence>
<dbReference type="OrthoDB" id="205099at2759"/>
<evidence type="ECO:0000256" key="7">
    <source>
        <dbReference type="ARBA" id="ARBA00023242"/>
    </source>
</evidence>
<dbReference type="InterPro" id="IPR013947">
    <property type="entry name" value="Mediator_Med14"/>
</dbReference>
<dbReference type="PANTHER" id="PTHR12809:SF2">
    <property type="entry name" value="MEDIATOR OF RNA POLYMERASE II TRANSCRIPTION SUBUNIT 14"/>
    <property type="match status" value="1"/>
</dbReference>
<reference evidence="13 14" key="1">
    <citation type="submission" date="2013-03" db="EMBL/GenBank/DDBJ databases">
        <title>The Genome Sequence of Capronia coronata CBS 617.96.</title>
        <authorList>
            <consortium name="The Broad Institute Genomics Platform"/>
            <person name="Cuomo C."/>
            <person name="de Hoog S."/>
            <person name="Gorbushina A."/>
            <person name="Walker B."/>
            <person name="Young S.K."/>
            <person name="Zeng Q."/>
            <person name="Gargeya S."/>
            <person name="Fitzgerald M."/>
            <person name="Haas B."/>
            <person name="Abouelleil A."/>
            <person name="Allen A.W."/>
            <person name="Alvarado L."/>
            <person name="Arachchi H.M."/>
            <person name="Berlin A.M."/>
            <person name="Chapman S.B."/>
            <person name="Gainer-Dewar J."/>
            <person name="Goldberg J."/>
            <person name="Griggs A."/>
            <person name="Gujja S."/>
            <person name="Hansen M."/>
            <person name="Howarth C."/>
            <person name="Imamovic A."/>
            <person name="Ireland A."/>
            <person name="Larimer J."/>
            <person name="McCowan C."/>
            <person name="Murphy C."/>
            <person name="Pearson M."/>
            <person name="Poon T.W."/>
            <person name="Priest M."/>
            <person name="Roberts A."/>
            <person name="Saif S."/>
            <person name="Shea T."/>
            <person name="Sisk P."/>
            <person name="Sykes S."/>
            <person name="Wortman J."/>
            <person name="Nusbaum C."/>
            <person name="Birren B."/>
        </authorList>
    </citation>
    <scope>NUCLEOTIDE SEQUENCE [LARGE SCALE GENOMIC DNA]</scope>
    <source>
        <strain evidence="13 14">CBS 617.96</strain>
    </source>
</reference>
<dbReference type="GeneID" id="19155597"/>
<evidence type="ECO:0000313" key="13">
    <source>
        <dbReference type="EMBL" id="EXJ95569.1"/>
    </source>
</evidence>
<dbReference type="RefSeq" id="XP_007719798.1">
    <property type="nucleotide sequence ID" value="XM_007721608.1"/>
</dbReference>
<dbReference type="STRING" id="1182541.W9ZM49"/>
<organism evidence="13 14">
    <name type="scientific">Capronia coronata CBS 617.96</name>
    <dbReference type="NCBI Taxonomy" id="1182541"/>
    <lineage>
        <taxon>Eukaryota</taxon>
        <taxon>Fungi</taxon>
        <taxon>Dikarya</taxon>
        <taxon>Ascomycota</taxon>
        <taxon>Pezizomycotina</taxon>
        <taxon>Eurotiomycetes</taxon>
        <taxon>Chaetothyriomycetidae</taxon>
        <taxon>Chaetothyriales</taxon>
        <taxon>Herpotrichiellaceae</taxon>
        <taxon>Capronia</taxon>
    </lineage>
</organism>
<dbReference type="HOGENOM" id="CLU_003573_1_1_1"/>
<feature type="compositionally biased region" description="Polar residues" evidence="11">
    <location>
        <begin position="49"/>
        <end position="60"/>
    </location>
</feature>
<accession>W9ZM49</accession>
<dbReference type="GO" id="GO:0006357">
    <property type="term" value="P:regulation of transcription by RNA polymerase II"/>
    <property type="evidence" value="ECO:0007669"/>
    <property type="project" value="InterPro"/>
</dbReference>
<dbReference type="Proteomes" id="UP000019484">
    <property type="component" value="Unassembled WGS sequence"/>
</dbReference>
<dbReference type="GO" id="GO:0016592">
    <property type="term" value="C:mediator complex"/>
    <property type="evidence" value="ECO:0007669"/>
    <property type="project" value="UniProtKB-UniRule"/>
</dbReference>
<feature type="compositionally biased region" description="Basic and acidic residues" evidence="11">
    <location>
        <begin position="61"/>
        <end position="73"/>
    </location>
</feature>